<keyword evidence="3" id="KW-1185">Reference proteome</keyword>
<sequence length="54" mass="6140">MEATPIIGASLMIGSSIFMYIIAFLAVMAIGGYLTYRTSPKRKQRREDKRNSER</sequence>
<dbReference type="RefSeq" id="WP_160021934.1">
    <property type="nucleotide sequence ID" value="NZ_CAJHAL010000008.1"/>
</dbReference>
<evidence type="ECO:0000256" key="1">
    <source>
        <dbReference type="SAM" id="Phobius"/>
    </source>
</evidence>
<dbReference type="EMBL" id="VZIZ01000015">
    <property type="protein sequence ID" value="KAF0568850.1"/>
    <property type="molecule type" value="Genomic_DNA"/>
</dbReference>
<proteinExistence type="predicted"/>
<keyword evidence="1" id="KW-1133">Transmembrane helix</keyword>
<reference evidence="2 3" key="1">
    <citation type="submission" date="2019-09" db="EMBL/GenBank/DDBJ databases">
        <title>Draft genome sequence of Psychrobacter nivimaris LAMA 639, in search for biotechnological relevant genes.</title>
        <authorList>
            <person name="Lima A.O.S."/>
            <person name="Staloch B.E.K."/>
            <person name="Freitas R.C."/>
            <person name="Niero H."/>
            <person name="Silva M.A.C."/>
        </authorList>
    </citation>
    <scope>NUCLEOTIDE SEQUENCE [LARGE SCALE GENOMIC DNA]</scope>
    <source>
        <strain evidence="2 3">LAMA 639</strain>
    </source>
</reference>
<dbReference type="AlphaFoldDB" id="A0A6N7C294"/>
<comment type="caution">
    <text evidence="2">The sequence shown here is derived from an EMBL/GenBank/DDBJ whole genome shotgun (WGS) entry which is preliminary data.</text>
</comment>
<evidence type="ECO:0000313" key="3">
    <source>
        <dbReference type="Proteomes" id="UP000471465"/>
    </source>
</evidence>
<gene>
    <name evidence="2" type="ORF">FQV37_606</name>
</gene>
<accession>A0A6N7C294</accession>
<protein>
    <submittedName>
        <fullName evidence="2">Uncharacterized protein</fullName>
    </submittedName>
</protein>
<feature type="transmembrane region" description="Helical" evidence="1">
    <location>
        <begin position="6"/>
        <end position="36"/>
    </location>
</feature>
<organism evidence="2 3">
    <name type="scientific">Psychrobacter nivimaris</name>
    <dbReference type="NCBI Taxonomy" id="281738"/>
    <lineage>
        <taxon>Bacteria</taxon>
        <taxon>Pseudomonadati</taxon>
        <taxon>Pseudomonadota</taxon>
        <taxon>Gammaproteobacteria</taxon>
        <taxon>Moraxellales</taxon>
        <taxon>Moraxellaceae</taxon>
        <taxon>Psychrobacter</taxon>
    </lineage>
</organism>
<keyword evidence="1" id="KW-0812">Transmembrane</keyword>
<name>A0A6N7C294_9GAMM</name>
<evidence type="ECO:0000313" key="2">
    <source>
        <dbReference type="EMBL" id="KAF0568850.1"/>
    </source>
</evidence>
<dbReference type="Proteomes" id="UP000471465">
    <property type="component" value="Unassembled WGS sequence"/>
</dbReference>
<keyword evidence="1" id="KW-0472">Membrane</keyword>